<organism evidence="1 2">
    <name type="scientific">Funneliformis geosporum</name>
    <dbReference type="NCBI Taxonomy" id="1117311"/>
    <lineage>
        <taxon>Eukaryota</taxon>
        <taxon>Fungi</taxon>
        <taxon>Fungi incertae sedis</taxon>
        <taxon>Mucoromycota</taxon>
        <taxon>Glomeromycotina</taxon>
        <taxon>Glomeromycetes</taxon>
        <taxon>Glomerales</taxon>
        <taxon>Glomeraceae</taxon>
        <taxon>Funneliformis</taxon>
    </lineage>
</organism>
<accession>A0A9W4WQI4</accession>
<gene>
    <name evidence="1" type="ORF">FWILDA_LOCUS5015</name>
</gene>
<comment type="caution">
    <text evidence="1">The sequence shown here is derived from an EMBL/GenBank/DDBJ whole genome shotgun (WGS) entry which is preliminary data.</text>
</comment>
<reference evidence="1" key="1">
    <citation type="submission" date="2022-08" db="EMBL/GenBank/DDBJ databases">
        <authorList>
            <person name="Kallberg Y."/>
            <person name="Tangrot J."/>
            <person name="Rosling A."/>
        </authorList>
    </citation>
    <scope>NUCLEOTIDE SEQUENCE</scope>
    <source>
        <strain evidence="1">Wild A</strain>
    </source>
</reference>
<dbReference type="OrthoDB" id="2314616at2759"/>
<proteinExistence type="predicted"/>
<name>A0A9W4WQI4_9GLOM</name>
<keyword evidence="2" id="KW-1185">Reference proteome</keyword>
<dbReference type="AlphaFoldDB" id="A0A9W4WQI4"/>
<dbReference type="EMBL" id="CAMKVN010000806">
    <property type="protein sequence ID" value="CAI2171307.1"/>
    <property type="molecule type" value="Genomic_DNA"/>
</dbReference>
<dbReference type="Proteomes" id="UP001153678">
    <property type="component" value="Unassembled WGS sequence"/>
</dbReference>
<sequence>MVENIDDSNLITSNLGELYDNTKHVENSKALSGYRDWITYFKNVVRKELDADWFKVQCAVYKKVRGGKVNYADSELKYISKLKEGLRGVNMTLKDFELLILLKVRSNQEFHGNETQEHAKQRLQIFPEEIGFFKEPLLKLFNALEIWNI</sequence>
<evidence type="ECO:0000313" key="1">
    <source>
        <dbReference type="EMBL" id="CAI2171307.1"/>
    </source>
</evidence>
<evidence type="ECO:0000313" key="2">
    <source>
        <dbReference type="Proteomes" id="UP001153678"/>
    </source>
</evidence>
<protein>
    <submittedName>
        <fullName evidence="1">1879_t:CDS:1</fullName>
    </submittedName>
</protein>